<accession>A0A5J4L0Y8</accession>
<dbReference type="AlphaFoldDB" id="A0A5J4L0Y8"/>
<dbReference type="FunFam" id="3.30.70.270:FF:000001">
    <property type="entry name" value="Diguanylate cyclase domain protein"/>
    <property type="match status" value="1"/>
</dbReference>
<comment type="caution">
    <text evidence="2">The sequence shown here is derived from an EMBL/GenBank/DDBJ whole genome shotgun (WGS) entry which is preliminary data.</text>
</comment>
<gene>
    <name evidence="2" type="ORF">A45J_0196</name>
</gene>
<name>A0A5J4L0Y8_9ZZZZ</name>
<dbReference type="CDD" id="cd01949">
    <property type="entry name" value="GGDEF"/>
    <property type="match status" value="1"/>
</dbReference>
<dbReference type="Gene3D" id="3.30.450.40">
    <property type="match status" value="1"/>
</dbReference>
<dbReference type="SUPFAM" id="SSF55781">
    <property type="entry name" value="GAF domain-like"/>
    <property type="match status" value="1"/>
</dbReference>
<organism evidence="2">
    <name type="scientific">hot springs metagenome</name>
    <dbReference type="NCBI Taxonomy" id="433727"/>
    <lineage>
        <taxon>unclassified sequences</taxon>
        <taxon>metagenomes</taxon>
        <taxon>ecological metagenomes</taxon>
    </lineage>
</organism>
<sequence>MQLPAPANDVHSLIVDALLFLFHIDTVSIMVKEKKLFRTVISSGRLRDNIASICMEDNNYLISRAIEGLKPTSTNDIAEISRLGLPDSVNSMHIFPIACKDCTHGVIVIYNSVISREEAYSILEFCKLVCLVFKANILHNAYDECINDMYILNTSVKKLTPQLHNTDLLYESIVDTATELLTAEKGSLMLPEGDSLLIKAVKGINRWLANGIRIKSGEGIARNVFKNGSPLLVKDISKIEGPRIKPKSHYKTGSFVSVPLKFASETMGVLNVTDKTTGEEFTERDFNLLNHFASYASISLKVSNYYNLAEQMKELSITDHLTGLFNRRYFQERFTEEIHRSERYSLVFSLAMLDIDDFKLLNDTEGHLAGDSVLKELSRIARECLRANDVICRFGGEEFAILMHQIHKEEAFIVTERIRNNIKESFSYRFKKFPHPAITVSIGIASFPDDGKNINDLIKNADTALYKAKELGKDRTIIFIIS</sequence>
<dbReference type="PANTHER" id="PTHR45138:SF9">
    <property type="entry name" value="DIGUANYLATE CYCLASE DGCM-RELATED"/>
    <property type="match status" value="1"/>
</dbReference>
<dbReference type="InterPro" id="IPR029016">
    <property type="entry name" value="GAF-like_dom_sf"/>
</dbReference>
<dbReference type="SMART" id="SM00267">
    <property type="entry name" value="GGDEF"/>
    <property type="match status" value="1"/>
</dbReference>
<dbReference type="GO" id="GO:0052621">
    <property type="term" value="F:diguanylate cyclase activity"/>
    <property type="evidence" value="ECO:0007669"/>
    <property type="project" value="TreeGrafter"/>
</dbReference>
<dbReference type="InterPro" id="IPR003018">
    <property type="entry name" value="GAF"/>
</dbReference>
<dbReference type="EMBL" id="BLAB01000001">
    <property type="protein sequence ID" value="GER92480.1"/>
    <property type="molecule type" value="Genomic_DNA"/>
</dbReference>
<dbReference type="Gene3D" id="3.30.70.270">
    <property type="match status" value="1"/>
</dbReference>
<dbReference type="InterPro" id="IPR000160">
    <property type="entry name" value="GGDEF_dom"/>
</dbReference>
<dbReference type="Pfam" id="PF00990">
    <property type="entry name" value="GGDEF"/>
    <property type="match status" value="1"/>
</dbReference>
<evidence type="ECO:0000313" key="2">
    <source>
        <dbReference type="EMBL" id="GER92480.1"/>
    </source>
</evidence>
<reference evidence="2" key="1">
    <citation type="submission" date="2019-10" db="EMBL/GenBank/DDBJ databases">
        <title>Metagenomic sequencing of thiosulfate-disproportionating enrichment culture.</title>
        <authorList>
            <person name="Umezawa K."/>
            <person name="Kojima H."/>
            <person name="Fukui M."/>
        </authorList>
    </citation>
    <scope>NUCLEOTIDE SEQUENCE</scope>
    <source>
        <strain evidence="2">45J</strain>
    </source>
</reference>
<protein>
    <recommendedName>
        <fullName evidence="1">GGDEF domain-containing protein</fullName>
    </recommendedName>
</protein>
<evidence type="ECO:0000259" key="1">
    <source>
        <dbReference type="PROSITE" id="PS50887"/>
    </source>
</evidence>
<dbReference type="Pfam" id="PF13185">
    <property type="entry name" value="GAF_2"/>
    <property type="match status" value="1"/>
</dbReference>
<dbReference type="GO" id="GO:0043709">
    <property type="term" value="P:cell adhesion involved in single-species biofilm formation"/>
    <property type="evidence" value="ECO:0007669"/>
    <property type="project" value="TreeGrafter"/>
</dbReference>
<dbReference type="InterPro" id="IPR029787">
    <property type="entry name" value="Nucleotide_cyclase"/>
</dbReference>
<feature type="domain" description="GGDEF" evidence="1">
    <location>
        <begin position="346"/>
        <end position="481"/>
    </location>
</feature>
<dbReference type="SMART" id="SM00065">
    <property type="entry name" value="GAF"/>
    <property type="match status" value="1"/>
</dbReference>
<dbReference type="GO" id="GO:0005886">
    <property type="term" value="C:plasma membrane"/>
    <property type="evidence" value="ECO:0007669"/>
    <property type="project" value="TreeGrafter"/>
</dbReference>
<dbReference type="SUPFAM" id="SSF55073">
    <property type="entry name" value="Nucleotide cyclase"/>
    <property type="match status" value="1"/>
</dbReference>
<dbReference type="GO" id="GO:1902201">
    <property type="term" value="P:negative regulation of bacterial-type flagellum-dependent cell motility"/>
    <property type="evidence" value="ECO:0007669"/>
    <property type="project" value="TreeGrafter"/>
</dbReference>
<dbReference type="PROSITE" id="PS50887">
    <property type="entry name" value="GGDEF"/>
    <property type="match status" value="1"/>
</dbReference>
<proteinExistence type="predicted"/>
<dbReference type="InterPro" id="IPR050469">
    <property type="entry name" value="Diguanylate_Cyclase"/>
</dbReference>
<dbReference type="PANTHER" id="PTHR45138">
    <property type="entry name" value="REGULATORY COMPONENTS OF SENSORY TRANSDUCTION SYSTEM"/>
    <property type="match status" value="1"/>
</dbReference>
<dbReference type="NCBIfam" id="TIGR00254">
    <property type="entry name" value="GGDEF"/>
    <property type="match status" value="1"/>
</dbReference>
<dbReference type="InterPro" id="IPR043128">
    <property type="entry name" value="Rev_trsase/Diguanyl_cyclase"/>
</dbReference>